<comment type="cofactor">
    <cofactor evidence="1">
        <name>FAD</name>
        <dbReference type="ChEBI" id="CHEBI:57692"/>
    </cofactor>
</comment>
<dbReference type="GO" id="GO:0046872">
    <property type="term" value="F:metal ion binding"/>
    <property type="evidence" value="ECO:0007669"/>
    <property type="project" value="UniProtKB-KW"/>
</dbReference>
<evidence type="ECO:0000256" key="7">
    <source>
        <dbReference type="ARBA" id="ARBA00023004"/>
    </source>
</evidence>
<dbReference type="AlphaFoldDB" id="A0A1I6UFD9"/>
<name>A0A1I6UFD9_9PSEU</name>
<evidence type="ECO:0000313" key="11">
    <source>
        <dbReference type="EMBL" id="SFT00199.1"/>
    </source>
</evidence>
<dbReference type="EMBL" id="FOZX01000010">
    <property type="protein sequence ID" value="SFT00199.1"/>
    <property type="molecule type" value="Genomic_DNA"/>
</dbReference>
<dbReference type="InterPro" id="IPR039261">
    <property type="entry name" value="FNR_nucleotide-bd"/>
</dbReference>
<keyword evidence="8" id="KW-0411">Iron-sulfur</keyword>
<reference evidence="12" key="1">
    <citation type="submission" date="2016-10" db="EMBL/GenBank/DDBJ databases">
        <authorList>
            <person name="Varghese N."/>
            <person name="Submissions S."/>
        </authorList>
    </citation>
    <scope>NUCLEOTIDE SEQUENCE [LARGE SCALE GENOMIC DNA]</scope>
    <source>
        <strain evidence="12">DSM 44771</strain>
    </source>
</reference>
<dbReference type="Gene3D" id="3.40.50.80">
    <property type="entry name" value="Nucleotide-binding domain of ferredoxin-NADP reductase (FNR) module"/>
    <property type="match status" value="1"/>
</dbReference>
<dbReference type="InterPro" id="IPR001433">
    <property type="entry name" value="OxRdtase_FAD/NAD-bd"/>
</dbReference>
<dbReference type="InterPro" id="IPR050415">
    <property type="entry name" value="MRET"/>
</dbReference>
<dbReference type="InterPro" id="IPR001709">
    <property type="entry name" value="Flavoprot_Pyr_Nucl_cyt_Rdtase"/>
</dbReference>
<dbReference type="Gene3D" id="3.10.20.30">
    <property type="match status" value="1"/>
</dbReference>
<organism evidence="11 12">
    <name type="scientific">Saccharopolyspora flava</name>
    <dbReference type="NCBI Taxonomy" id="95161"/>
    <lineage>
        <taxon>Bacteria</taxon>
        <taxon>Bacillati</taxon>
        <taxon>Actinomycetota</taxon>
        <taxon>Actinomycetes</taxon>
        <taxon>Pseudonocardiales</taxon>
        <taxon>Pseudonocardiaceae</taxon>
        <taxon>Saccharopolyspora</taxon>
    </lineage>
</organism>
<dbReference type="PROSITE" id="PS51085">
    <property type="entry name" value="2FE2S_FER_2"/>
    <property type="match status" value="1"/>
</dbReference>
<keyword evidence="7" id="KW-0408">Iron</keyword>
<dbReference type="STRING" id="95161.SAMN05660874_04884"/>
<keyword evidence="11" id="KW-0503">Monooxygenase</keyword>
<proteinExistence type="predicted"/>
<evidence type="ECO:0000256" key="1">
    <source>
        <dbReference type="ARBA" id="ARBA00001974"/>
    </source>
</evidence>
<evidence type="ECO:0000259" key="9">
    <source>
        <dbReference type="PROSITE" id="PS51085"/>
    </source>
</evidence>
<dbReference type="SUPFAM" id="SSF63380">
    <property type="entry name" value="Riboflavin synthase domain-like"/>
    <property type="match status" value="1"/>
</dbReference>
<dbReference type="InterPro" id="IPR001041">
    <property type="entry name" value="2Fe-2S_ferredoxin-type"/>
</dbReference>
<dbReference type="GO" id="GO:0004497">
    <property type="term" value="F:monooxygenase activity"/>
    <property type="evidence" value="ECO:0007669"/>
    <property type="project" value="UniProtKB-KW"/>
</dbReference>
<dbReference type="InterPro" id="IPR036010">
    <property type="entry name" value="2Fe-2S_ferredoxin-like_sf"/>
</dbReference>
<dbReference type="Pfam" id="PF00175">
    <property type="entry name" value="NAD_binding_1"/>
    <property type="match status" value="1"/>
</dbReference>
<keyword evidence="5" id="KW-0274">FAD</keyword>
<gene>
    <name evidence="11" type="ORF">SAMN05660874_04884</name>
</gene>
<dbReference type="PRINTS" id="PR00371">
    <property type="entry name" value="FPNCR"/>
</dbReference>
<accession>A0A1I6UFD9</accession>
<dbReference type="InterPro" id="IPR017927">
    <property type="entry name" value="FAD-bd_FR_type"/>
</dbReference>
<dbReference type="SUPFAM" id="SSF54292">
    <property type="entry name" value="2Fe-2S ferredoxin-like"/>
    <property type="match status" value="1"/>
</dbReference>
<evidence type="ECO:0000256" key="4">
    <source>
        <dbReference type="ARBA" id="ARBA00022723"/>
    </source>
</evidence>
<dbReference type="PROSITE" id="PS00197">
    <property type="entry name" value="2FE2S_FER_1"/>
    <property type="match status" value="1"/>
</dbReference>
<evidence type="ECO:0000256" key="2">
    <source>
        <dbReference type="ARBA" id="ARBA00022630"/>
    </source>
</evidence>
<keyword evidence="12" id="KW-1185">Reference proteome</keyword>
<dbReference type="Pfam" id="PF00111">
    <property type="entry name" value="Fer2"/>
    <property type="match status" value="1"/>
</dbReference>
<dbReference type="PROSITE" id="PS51384">
    <property type="entry name" value="FAD_FR"/>
    <property type="match status" value="1"/>
</dbReference>
<feature type="domain" description="FAD-binding FR-type" evidence="10">
    <location>
        <begin position="17"/>
        <end position="121"/>
    </location>
</feature>
<feature type="domain" description="2Fe-2S ferredoxin-type" evidence="9">
    <location>
        <begin position="269"/>
        <end position="358"/>
    </location>
</feature>
<keyword evidence="2" id="KW-0285">Flavoprotein</keyword>
<dbReference type="CDD" id="cd00207">
    <property type="entry name" value="fer2"/>
    <property type="match status" value="1"/>
</dbReference>
<evidence type="ECO:0000256" key="8">
    <source>
        <dbReference type="ARBA" id="ARBA00023014"/>
    </source>
</evidence>
<dbReference type="InterPro" id="IPR008333">
    <property type="entry name" value="Cbr1-like_FAD-bd_dom"/>
</dbReference>
<dbReference type="PANTHER" id="PTHR47354">
    <property type="entry name" value="NADH OXIDOREDUCTASE HCR"/>
    <property type="match status" value="1"/>
</dbReference>
<dbReference type="InterPro" id="IPR006058">
    <property type="entry name" value="2Fe2S_fd_BS"/>
</dbReference>
<keyword evidence="6" id="KW-0560">Oxidoreductase</keyword>
<dbReference type="GO" id="GO:0050660">
    <property type="term" value="F:flavin adenine dinucleotide binding"/>
    <property type="evidence" value="ECO:0007669"/>
    <property type="project" value="TreeGrafter"/>
</dbReference>
<dbReference type="SUPFAM" id="SSF52343">
    <property type="entry name" value="Ferredoxin reductase-like, C-terminal NADP-linked domain"/>
    <property type="match status" value="1"/>
</dbReference>
<sequence>MSVSTAETGRDVVLPEGAGHSLLVRDVVNETRDAKTVVFDVPDELAERFRYRPGQFLTLRMPGWQAAARCYSLSSAPDLDRHLAVTVKRVADGAVSNWMCDEVRAGDRILVLPPSGRFVPRSLEEDLLLVAGGSGITPMLSIIRSVLERGTGSVVLCYANRDEHSVIFAERLRELSERYPDRLSVSHLLESVEGLPTEARMRGLLGPFAGRDAAFLCGPEPFMDAAAAALRDLGVDRERIVVERFVSLTGDPFEGTRPRSAEDGGEQGARVTVDLDGQRHELDWPREAHLLDVLRSAGLDAPFSCREGACSACACRVTAGRVTMTRNEVLEEEDLAEGLVLGCQALPATDVVALTYDE</sequence>
<dbReference type="InterPro" id="IPR017938">
    <property type="entry name" value="Riboflavin_synthase-like_b-brl"/>
</dbReference>
<dbReference type="InterPro" id="IPR012675">
    <property type="entry name" value="Beta-grasp_dom_sf"/>
</dbReference>
<evidence type="ECO:0000313" key="12">
    <source>
        <dbReference type="Proteomes" id="UP000198852"/>
    </source>
</evidence>
<evidence type="ECO:0000256" key="6">
    <source>
        <dbReference type="ARBA" id="ARBA00023002"/>
    </source>
</evidence>
<keyword evidence="3" id="KW-0001">2Fe-2S</keyword>
<evidence type="ECO:0000256" key="5">
    <source>
        <dbReference type="ARBA" id="ARBA00022827"/>
    </source>
</evidence>
<evidence type="ECO:0000259" key="10">
    <source>
        <dbReference type="PROSITE" id="PS51384"/>
    </source>
</evidence>
<dbReference type="Proteomes" id="UP000198852">
    <property type="component" value="Unassembled WGS sequence"/>
</dbReference>
<dbReference type="GO" id="GO:0051537">
    <property type="term" value="F:2 iron, 2 sulfur cluster binding"/>
    <property type="evidence" value="ECO:0007669"/>
    <property type="project" value="UniProtKB-KW"/>
</dbReference>
<keyword evidence="4" id="KW-0479">Metal-binding</keyword>
<evidence type="ECO:0000256" key="3">
    <source>
        <dbReference type="ARBA" id="ARBA00022714"/>
    </source>
</evidence>
<dbReference type="Gene3D" id="2.40.30.10">
    <property type="entry name" value="Translation factors"/>
    <property type="match status" value="1"/>
</dbReference>
<dbReference type="Pfam" id="PF00970">
    <property type="entry name" value="FAD_binding_6"/>
    <property type="match status" value="1"/>
</dbReference>
<dbReference type="PANTHER" id="PTHR47354:SF8">
    <property type="entry name" value="1,2-PHENYLACETYL-COA EPOXIDASE, SUBUNIT E"/>
    <property type="match status" value="1"/>
</dbReference>
<dbReference type="CDD" id="cd06214">
    <property type="entry name" value="PA_degradation_oxidoreductase_like"/>
    <property type="match status" value="1"/>
</dbReference>
<dbReference type="PRINTS" id="PR00410">
    <property type="entry name" value="PHEHYDRXLASE"/>
</dbReference>
<protein>
    <submittedName>
        <fullName evidence="11">3-ketosteroid 9alpha-monooxygenase subunit B</fullName>
    </submittedName>
</protein>